<dbReference type="GO" id="GO:0009089">
    <property type="term" value="P:lysine biosynthetic process via diaminopimelate"/>
    <property type="evidence" value="ECO:0007669"/>
    <property type="project" value="TreeGrafter"/>
</dbReference>
<proteinExistence type="predicted"/>
<protein>
    <recommendedName>
        <fullName evidence="3">Orn/DAP/Arg decarboxylase 2 N-terminal domain-containing protein</fullName>
    </recommendedName>
</protein>
<dbReference type="Gene3D" id="3.20.20.10">
    <property type="entry name" value="Alanine racemase"/>
    <property type="match status" value="1"/>
</dbReference>
<dbReference type="AlphaFoldDB" id="A0AAU9VZB2"/>
<dbReference type="SUPFAM" id="SSF51419">
    <property type="entry name" value="PLP-binding barrel"/>
    <property type="match status" value="1"/>
</dbReference>
<name>A0AAU9VZB2_9CNID</name>
<evidence type="ECO:0000256" key="2">
    <source>
        <dbReference type="ARBA" id="ARBA00022898"/>
    </source>
</evidence>
<accession>A0AAU9VZB2</accession>
<dbReference type="InterPro" id="IPR022644">
    <property type="entry name" value="De-COase2_N"/>
</dbReference>
<reference evidence="4 5" key="1">
    <citation type="submission" date="2022-05" db="EMBL/GenBank/DDBJ databases">
        <authorList>
            <consortium name="Genoscope - CEA"/>
            <person name="William W."/>
        </authorList>
    </citation>
    <scope>NUCLEOTIDE SEQUENCE [LARGE SCALE GENOMIC DNA]</scope>
</reference>
<comment type="caution">
    <text evidence="4">The sequence shown here is derived from an EMBL/GenBank/DDBJ whole genome shotgun (WGS) entry which is preliminary data.</text>
</comment>
<dbReference type="PANTHER" id="PTHR43727">
    <property type="entry name" value="DIAMINOPIMELATE DECARBOXYLASE"/>
    <property type="match status" value="1"/>
</dbReference>
<organism evidence="4 5">
    <name type="scientific">Pocillopora meandrina</name>
    <dbReference type="NCBI Taxonomy" id="46732"/>
    <lineage>
        <taxon>Eukaryota</taxon>
        <taxon>Metazoa</taxon>
        <taxon>Cnidaria</taxon>
        <taxon>Anthozoa</taxon>
        <taxon>Hexacorallia</taxon>
        <taxon>Scleractinia</taxon>
        <taxon>Astrocoeniina</taxon>
        <taxon>Pocilloporidae</taxon>
        <taxon>Pocillopora</taxon>
    </lineage>
</organism>
<keyword evidence="5" id="KW-1185">Reference proteome</keyword>
<evidence type="ECO:0000256" key="1">
    <source>
        <dbReference type="ARBA" id="ARBA00001933"/>
    </source>
</evidence>
<sequence length="127" mass="13737">MSGKTSQRALSAAISQGILGSPSLTYEPGKPKHAGLFYDLDEFESGLDRAEEAFGKDVLHAIAVKANPVSAMLKIILKKGHGLECASITEVLHGMDLGFPPEKIVFDSPVKTEPELSMTTIEYYLKD</sequence>
<dbReference type="Pfam" id="PF02784">
    <property type="entry name" value="Orn_Arg_deC_N"/>
    <property type="match status" value="1"/>
</dbReference>
<dbReference type="PANTHER" id="PTHR43727:SF3">
    <property type="entry name" value="GROUP IV DECARBOXYLASE"/>
    <property type="match status" value="1"/>
</dbReference>
<evidence type="ECO:0000313" key="4">
    <source>
        <dbReference type="EMBL" id="CAH3041973.1"/>
    </source>
</evidence>
<gene>
    <name evidence="4" type="ORF">PMEA_00028483</name>
</gene>
<evidence type="ECO:0000259" key="3">
    <source>
        <dbReference type="Pfam" id="PF02784"/>
    </source>
</evidence>
<dbReference type="GO" id="GO:0008836">
    <property type="term" value="F:diaminopimelate decarboxylase activity"/>
    <property type="evidence" value="ECO:0007669"/>
    <property type="project" value="TreeGrafter"/>
</dbReference>
<dbReference type="EMBL" id="CALNXJ010000006">
    <property type="protein sequence ID" value="CAH3041973.1"/>
    <property type="molecule type" value="Genomic_DNA"/>
</dbReference>
<evidence type="ECO:0000313" key="5">
    <source>
        <dbReference type="Proteomes" id="UP001159428"/>
    </source>
</evidence>
<feature type="domain" description="Orn/DAP/Arg decarboxylase 2 N-terminal" evidence="3">
    <location>
        <begin position="41"/>
        <end position="118"/>
    </location>
</feature>
<keyword evidence="2" id="KW-0663">Pyridoxal phosphate</keyword>
<comment type="cofactor">
    <cofactor evidence="1">
        <name>pyridoxal 5'-phosphate</name>
        <dbReference type="ChEBI" id="CHEBI:597326"/>
    </cofactor>
</comment>
<dbReference type="Proteomes" id="UP001159428">
    <property type="component" value="Unassembled WGS sequence"/>
</dbReference>
<dbReference type="InterPro" id="IPR029066">
    <property type="entry name" value="PLP-binding_barrel"/>
</dbReference>